<evidence type="ECO:0000259" key="2">
    <source>
        <dbReference type="Pfam" id="PF02470"/>
    </source>
</evidence>
<dbReference type="Proteomes" id="UP001183648">
    <property type="component" value="Unassembled WGS sequence"/>
</dbReference>
<dbReference type="PANTHER" id="PTHR33371:SF4">
    <property type="entry name" value="INTERMEMBRANE PHOSPHOLIPID TRANSPORT SYSTEM BINDING PROTEIN MLAD"/>
    <property type="match status" value="1"/>
</dbReference>
<dbReference type="PANTHER" id="PTHR33371">
    <property type="entry name" value="INTERMEMBRANE PHOSPHOLIPID TRANSPORT SYSTEM BINDING PROTEIN MLAD-RELATED"/>
    <property type="match status" value="1"/>
</dbReference>
<comment type="caution">
    <text evidence="4">The sequence shown here is derived from an EMBL/GenBank/DDBJ whole genome shotgun (WGS) entry which is preliminary data.</text>
</comment>
<dbReference type="RefSeq" id="WP_310304955.1">
    <property type="nucleotide sequence ID" value="NZ_BAAAPS010000005.1"/>
</dbReference>
<name>A0ABU2BZX8_9ACTN</name>
<dbReference type="Pfam" id="PF02470">
    <property type="entry name" value="MlaD"/>
    <property type="match status" value="1"/>
</dbReference>
<feature type="domain" description="Mammalian cell entry C-terminal" evidence="3">
    <location>
        <begin position="108"/>
        <end position="272"/>
    </location>
</feature>
<gene>
    <name evidence="4" type="ORF">J2S63_003515</name>
</gene>
<feature type="compositionally biased region" description="Gly residues" evidence="1">
    <location>
        <begin position="353"/>
        <end position="368"/>
    </location>
</feature>
<dbReference type="InterPro" id="IPR052336">
    <property type="entry name" value="MlaD_Phospholipid_Transporter"/>
</dbReference>
<feature type="compositionally biased region" description="Low complexity" evidence="1">
    <location>
        <begin position="378"/>
        <end position="390"/>
    </location>
</feature>
<dbReference type="InterPro" id="IPR003399">
    <property type="entry name" value="Mce/MlaD"/>
</dbReference>
<dbReference type="Pfam" id="PF11887">
    <property type="entry name" value="Mce4_CUP1"/>
    <property type="match status" value="1"/>
</dbReference>
<dbReference type="EMBL" id="JAVDYG010000001">
    <property type="protein sequence ID" value="MDR7363962.1"/>
    <property type="molecule type" value="Genomic_DNA"/>
</dbReference>
<feature type="region of interest" description="Disordered" evidence="1">
    <location>
        <begin position="353"/>
        <end position="390"/>
    </location>
</feature>
<dbReference type="InterPro" id="IPR024516">
    <property type="entry name" value="Mce_C"/>
</dbReference>
<proteinExistence type="predicted"/>
<organism evidence="4 5">
    <name type="scientific">Nocardioides marmoribigeumensis</name>
    <dbReference type="NCBI Taxonomy" id="433649"/>
    <lineage>
        <taxon>Bacteria</taxon>
        <taxon>Bacillati</taxon>
        <taxon>Actinomycetota</taxon>
        <taxon>Actinomycetes</taxon>
        <taxon>Propionibacteriales</taxon>
        <taxon>Nocardioidaceae</taxon>
        <taxon>Nocardioides</taxon>
    </lineage>
</organism>
<dbReference type="NCBIfam" id="TIGR00996">
    <property type="entry name" value="Mtu_fam_mce"/>
    <property type="match status" value="1"/>
</dbReference>
<evidence type="ECO:0000259" key="3">
    <source>
        <dbReference type="Pfam" id="PF11887"/>
    </source>
</evidence>
<evidence type="ECO:0000313" key="5">
    <source>
        <dbReference type="Proteomes" id="UP001183648"/>
    </source>
</evidence>
<sequence>MSRRLLVLVVALAVVLGGAALLTTRDGTRRVSAVLPSAVSLFPGSDVKIMGVRVGKVVSVTPRPDDVLVEMEYDDQYSLPADAQAIVISPSVIGDRYVQLTPAYVDGPRLAAGATIPRSRTAVPVELDDMVASTTRLADALGPQGANRGGAVSRLLDVAASNLTGLGAQVNASLRDVSAASDTFAEAAPGLRRTVRSGAGLTGALAEYDAAVRSFDTHLSRVARNLAADRGDLSQLLASLARSLGEVAVFVRDNRASLRHDVDGLRSVTGKLRAERKALVQVTDLVPLGFTNLIETYDARTKAVRTRANFGEIAQAADKVVCFELEKQLGPSIKDSCAVVSALVGGLPLPGTGSGGGPGGGGSGGVPGLPGVPPLPAGGPSSGDPLGDLLGVPTLRAMEVAR</sequence>
<evidence type="ECO:0000256" key="1">
    <source>
        <dbReference type="SAM" id="MobiDB-lite"/>
    </source>
</evidence>
<accession>A0ABU2BZX8</accession>
<evidence type="ECO:0000313" key="4">
    <source>
        <dbReference type="EMBL" id="MDR7363962.1"/>
    </source>
</evidence>
<reference evidence="4 5" key="1">
    <citation type="submission" date="2023-07" db="EMBL/GenBank/DDBJ databases">
        <title>Sequencing the genomes of 1000 actinobacteria strains.</title>
        <authorList>
            <person name="Klenk H.-P."/>
        </authorList>
    </citation>
    <scope>NUCLEOTIDE SEQUENCE [LARGE SCALE GENOMIC DNA]</scope>
    <source>
        <strain evidence="4 5">DSM 19426</strain>
    </source>
</reference>
<dbReference type="InterPro" id="IPR005693">
    <property type="entry name" value="Mce"/>
</dbReference>
<feature type="domain" description="Mce/MlaD" evidence="2">
    <location>
        <begin position="28"/>
        <end position="102"/>
    </location>
</feature>
<keyword evidence="5" id="KW-1185">Reference proteome</keyword>
<protein>
    <submittedName>
        <fullName evidence="4">Phospholipid/cholesterol/gamma-HCH transport system substrate-binding protein</fullName>
    </submittedName>
</protein>